<dbReference type="AlphaFoldDB" id="A0A943UZY3"/>
<comment type="caution">
    <text evidence="1">The sequence shown here is derived from an EMBL/GenBank/DDBJ whole genome shotgun (WGS) entry which is preliminary data.</text>
</comment>
<evidence type="ECO:0000313" key="1">
    <source>
        <dbReference type="EMBL" id="MBS6941110.1"/>
    </source>
</evidence>
<dbReference type="Proteomes" id="UP000727506">
    <property type="component" value="Unassembled WGS sequence"/>
</dbReference>
<protein>
    <recommendedName>
        <fullName evidence="3">YolD-like family protein</fullName>
    </recommendedName>
</protein>
<reference evidence="1" key="1">
    <citation type="submission" date="2021-02" db="EMBL/GenBank/DDBJ databases">
        <title>Infant gut strain persistence is associated with maternal origin, phylogeny, and functional potential including surface adhesion and iron acquisition.</title>
        <authorList>
            <person name="Lou Y.C."/>
        </authorList>
    </citation>
    <scope>NUCLEOTIDE SEQUENCE</scope>
    <source>
        <strain evidence="1">L2_039_000G1_dasL2_039_000G1_concoct_11</strain>
    </source>
</reference>
<proteinExistence type="predicted"/>
<sequence>MHEGMPRKQRTTAPDALEHAYRQSVLHDIERRIARYGEHKATPHADRARQFVPFAALKGYEDMAHSRELATAARHELTAEESRLFSETAASLSKGDAVRVAYYRQGAHRTAEGAFVDKDEARRTIRIGSTDIPFDDIESITHT</sequence>
<gene>
    <name evidence="1" type="ORF">KH142_06485</name>
</gene>
<dbReference type="EMBL" id="JAGZSV010000116">
    <property type="protein sequence ID" value="MBS6941110.1"/>
    <property type="molecule type" value="Genomic_DNA"/>
</dbReference>
<evidence type="ECO:0008006" key="3">
    <source>
        <dbReference type="Google" id="ProtNLM"/>
    </source>
</evidence>
<organism evidence="1 2">
    <name type="scientific">Slackia piriformis</name>
    <dbReference type="NCBI Taxonomy" id="626934"/>
    <lineage>
        <taxon>Bacteria</taxon>
        <taxon>Bacillati</taxon>
        <taxon>Actinomycetota</taxon>
        <taxon>Coriobacteriia</taxon>
        <taxon>Eggerthellales</taxon>
        <taxon>Eggerthellaceae</taxon>
        <taxon>Slackia</taxon>
    </lineage>
</organism>
<evidence type="ECO:0000313" key="2">
    <source>
        <dbReference type="Proteomes" id="UP000727506"/>
    </source>
</evidence>
<name>A0A943UZY3_9ACTN</name>
<accession>A0A943UZY3</accession>